<evidence type="ECO:0000313" key="2">
    <source>
        <dbReference type="Proteomes" id="UP000295344"/>
    </source>
</evidence>
<reference evidence="1 2" key="1">
    <citation type="submission" date="2019-03" db="EMBL/GenBank/DDBJ databases">
        <title>Genomic Encyclopedia of Archaeal and Bacterial Type Strains, Phase II (KMG-II): from individual species to whole genera.</title>
        <authorList>
            <person name="Goeker M."/>
        </authorList>
    </citation>
    <scope>NUCLEOTIDE SEQUENCE [LARGE SCALE GENOMIC DNA]</scope>
    <source>
        <strain evidence="1 2">DSM 24782</strain>
    </source>
</reference>
<dbReference type="Proteomes" id="UP000295344">
    <property type="component" value="Unassembled WGS sequence"/>
</dbReference>
<protein>
    <submittedName>
        <fullName evidence="1">Uncharacterized protein</fullName>
    </submittedName>
</protein>
<gene>
    <name evidence="1" type="ORF">CLV52_1473</name>
</gene>
<dbReference type="AlphaFoldDB" id="A0A4R7FSQ3"/>
<accession>A0A4R7FSQ3</accession>
<organism evidence="1 2">
    <name type="scientific">Amnibacterium kyonggiense</name>
    <dbReference type="NCBI Taxonomy" id="595671"/>
    <lineage>
        <taxon>Bacteria</taxon>
        <taxon>Bacillati</taxon>
        <taxon>Actinomycetota</taxon>
        <taxon>Actinomycetes</taxon>
        <taxon>Micrococcales</taxon>
        <taxon>Microbacteriaceae</taxon>
        <taxon>Amnibacterium</taxon>
    </lineage>
</organism>
<sequence length="73" mass="7875">MECPPIRAEAWLEEHEADLIGLEEADAVALVEGAGLHARVIAPGPGWMTQEQRRDRIDLWRSAEGPIASASAG</sequence>
<comment type="caution">
    <text evidence="1">The sequence shown here is derived from an EMBL/GenBank/DDBJ whole genome shotgun (WGS) entry which is preliminary data.</text>
</comment>
<dbReference type="RefSeq" id="WP_133765558.1">
    <property type="nucleotide sequence ID" value="NZ_BAAARP010000001.1"/>
</dbReference>
<proteinExistence type="predicted"/>
<name>A0A4R7FSQ3_9MICO</name>
<dbReference type="OrthoDB" id="9898607at2"/>
<dbReference type="EMBL" id="SOAM01000001">
    <property type="protein sequence ID" value="TDS80902.1"/>
    <property type="molecule type" value="Genomic_DNA"/>
</dbReference>
<evidence type="ECO:0000313" key="1">
    <source>
        <dbReference type="EMBL" id="TDS80902.1"/>
    </source>
</evidence>
<keyword evidence="2" id="KW-1185">Reference proteome</keyword>